<dbReference type="RefSeq" id="WP_172233525.1">
    <property type="nucleotide sequence ID" value="NZ_CP035946.1"/>
</dbReference>
<reference evidence="2 3" key="1">
    <citation type="submission" date="2020-07" db="EMBL/GenBank/DDBJ databases">
        <title>Transfer of Campylobacter canadensis to the novel genus Avispirillum gen. nov., that also includes two novel species recovered from migratory waterfowl: Avispirillum anseris sp. nov. and Avispirillum brantae sp. nov.</title>
        <authorList>
            <person name="Miller W.G."/>
            <person name="Chapman M.H."/>
            <person name="Yee E."/>
            <person name="Inglis G.D."/>
        </authorList>
    </citation>
    <scope>NUCLEOTIDE SEQUENCE [LARGE SCALE GENOMIC DNA]</scope>
    <source>
        <strain evidence="2 3">L283</strain>
    </source>
</reference>
<protein>
    <recommendedName>
        <fullName evidence="4">DUF4105 domain-containing protein</fullName>
    </recommendedName>
</protein>
<evidence type="ECO:0000313" key="3">
    <source>
        <dbReference type="Proteomes" id="UP000786183"/>
    </source>
</evidence>
<gene>
    <name evidence="2" type="ORF">AVCANL283_05075</name>
</gene>
<name>A0ABS7WT50_9BACT</name>
<organism evidence="2 3">
    <name type="scientific">Campylobacter canadensis</name>
    <dbReference type="NCBI Taxonomy" id="449520"/>
    <lineage>
        <taxon>Bacteria</taxon>
        <taxon>Pseudomonadati</taxon>
        <taxon>Campylobacterota</taxon>
        <taxon>Epsilonproteobacteria</taxon>
        <taxon>Campylobacterales</taxon>
        <taxon>Campylobacteraceae</taxon>
        <taxon>Campylobacter</taxon>
    </lineage>
</organism>
<keyword evidence="3" id="KW-1185">Reference proteome</keyword>
<proteinExistence type="predicted"/>
<evidence type="ECO:0000256" key="1">
    <source>
        <dbReference type="SAM" id="SignalP"/>
    </source>
</evidence>
<comment type="caution">
    <text evidence="2">The sequence shown here is derived from an EMBL/GenBank/DDBJ whole genome shotgun (WGS) entry which is preliminary data.</text>
</comment>
<keyword evidence="1" id="KW-0732">Signal</keyword>
<sequence length="294" mass="35504">MKKFIFLFFSIFAFASEFELCFVEENYKNFDEIFGHIYLKHKNKALHFSIDTYNVSLVEALKSFYKNKALYELVDENKLRKFYNNNNRKVFCENINTDEDLSILFKDKKDYYSFFYKNCSSALYFLAKENNIKFKNSIIPQALMQKNTNYKHYFSHIAFFYDFKTKSYNPSLTLLEFNHSFNHYLTLFNIDKNRFLFFKISEFNNFSYSLDFSIDYKFRANSNFFLGYEYKGFFLGFDNYALAGGYFYNFTNSSINLYANKKDFNIKFLYDYKSFRTSLKINKKSAKIGIFLKF</sequence>
<dbReference type="Proteomes" id="UP000786183">
    <property type="component" value="Unassembled WGS sequence"/>
</dbReference>
<feature type="chain" id="PRO_5045090143" description="DUF4105 domain-containing protein" evidence="1">
    <location>
        <begin position="16"/>
        <end position="294"/>
    </location>
</feature>
<accession>A0ABS7WT50</accession>
<evidence type="ECO:0008006" key="4">
    <source>
        <dbReference type="Google" id="ProtNLM"/>
    </source>
</evidence>
<feature type="signal peptide" evidence="1">
    <location>
        <begin position="1"/>
        <end position="15"/>
    </location>
</feature>
<dbReference type="EMBL" id="JACGBB010000009">
    <property type="protein sequence ID" value="MBZ7987472.1"/>
    <property type="molecule type" value="Genomic_DNA"/>
</dbReference>
<evidence type="ECO:0000313" key="2">
    <source>
        <dbReference type="EMBL" id="MBZ7987472.1"/>
    </source>
</evidence>